<gene>
    <name evidence="5" type="ORF">MNBD_GAMMA14-806</name>
</gene>
<dbReference type="GO" id="GO:0006654">
    <property type="term" value="P:phosphatidic acid biosynthetic process"/>
    <property type="evidence" value="ECO:0007669"/>
    <property type="project" value="TreeGrafter"/>
</dbReference>
<feature type="transmembrane region" description="Helical" evidence="3">
    <location>
        <begin position="16"/>
        <end position="39"/>
    </location>
</feature>
<name>A0A3B0YTF0_9ZZZZ</name>
<dbReference type="GO" id="GO:0003841">
    <property type="term" value="F:1-acylglycerol-3-phosphate O-acyltransferase activity"/>
    <property type="evidence" value="ECO:0007669"/>
    <property type="project" value="UniProtKB-EC"/>
</dbReference>
<accession>A0A3B0YTF0</accession>
<evidence type="ECO:0000256" key="3">
    <source>
        <dbReference type="SAM" id="Phobius"/>
    </source>
</evidence>
<dbReference type="EC" id="2.3.1.51" evidence="5"/>
<dbReference type="EMBL" id="UOFM01000276">
    <property type="protein sequence ID" value="VAW78727.1"/>
    <property type="molecule type" value="Genomic_DNA"/>
</dbReference>
<organism evidence="5">
    <name type="scientific">hydrothermal vent metagenome</name>
    <dbReference type="NCBI Taxonomy" id="652676"/>
    <lineage>
        <taxon>unclassified sequences</taxon>
        <taxon>metagenomes</taxon>
        <taxon>ecological metagenomes</taxon>
    </lineage>
</organism>
<dbReference type="SUPFAM" id="SSF69593">
    <property type="entry name" value="Glycerol-3-phosphate (1)-acyltransferase"/>
    <property type="match status" value="1"/>
</dbReference>
<evidence type="ECO:0000256" key="2">
    <source>
        <dbReference type="ARBA" id="ARBA00023315"/>
    </source>
</evidence>
<keyword evidence="3" id="KW-0812">Transmembrane</keyword>
<keyword evidence="1 5" id="KW-0808">Transferase</keyword>
<dbReference type="SMART" id="SM00563">
    <property type="entry name" value="PlsC"/>
    <property type="match status" value="1"/>
</dbReference>
<protein>
    <submittedName>
        <fullName evidence="5">Acyl-CoA:1-acyl-sn-glycerol-3-phosphate acyltransferase</fullName>
        <ecNumber evidence="5">2.3.1.51</ecNumber>
    </submittedName>
</protein>
<dbReference type="PANTHER" id="PTHR10434:SF40">
    <property type="entry name" value="1-ACYL-SN-GLYCEROL-3-PHOSPHATE ACYLTRANSFERASE"/>
    <property type="match status" value="1"/>
</dbReference>
<keyword evidence="3" id="KW-0472">Membrane</keyword>
<evidence type="ECO:0000313" key="5">
    <source>
        <dbReference type="EMBL" id="VAW78727.1"/>
    </source>
</evidence>
<evidence type="ECO:0000256" key="1">
    <source>
        <dbReference type="ARBA" id="ARBA00022679"/>
    </source>
</evidence>
<dbReference type="Pfam" id="PF01553">
    <property type="entry name" value="Acyltransferase"/>
    <property type="match status" value="1"/>
</dbReference>
<dbReference type="CDD" id="cd07989">
    <property type="entry name" value="LPLAT_AGPAT-like"/>
    <property type="match status" value="1"/>
</dbReference>
<dbReference type="PANTHER" id="PTHR10434">
    <property type="entry name" value="1-ACYL-SN-GLYCEROL-3-PHOSPHATE ACYLTRANSFERASE"/>
    <property type="match status" value="1"/>
</dbReference>
<dbReference type="InterPro" id="IPR002123">
    <property type="entry name" value="Plipid/glycerol_acylTrfase"/>
</dbReference>
<evidence type="ECO:0000259" key="4">
    <source>
        <dbReference type="SMART" id="SM00563"/>
    </source>
</evidence>
<reference evidence="5" key="1">
    <citation type="submission" date="2018-06" db="EMBL/GenBank/DDBJ databases">
        <authorList>
            <person name="Zhirakovskaya E."/>
        </authorList>
    </citation>
    <scope>NUCLEOTIDE SEQUENCE</scope>
</reference>
<feature type="domain" description="Phospholipid/glycerol acyltransferase" evidence="4">
    <location>
        <begin position="80"/>
        <end position="194"/>
    </location>
</feature>
<proteinExistence type="predicted"/>
<keyword evidence="3" id="KW-1133">Transmembrane helix</keyword>
<sequence length="255" mass="29608">MQNSVPSKPVLLLRSLVFWIFFASVTVLFAPLLLLSFPFPFKKRFALTRAWSGLTIWWLGKTCHLYYEIRGRENIRHNAGIVFAKHQSTWETLTLNFWFTPQTWVLKRELLWLPFFGWGAYMMEPIALNRGSGRRAIEQLVEQGQQRLDNGRWIIIFPEGTRIAPGKRGRYRIGGAVLSERTGYPIYPIAHNAGEYWPRRQFIKKPGVIQVRIGPPIYPQGKTAQQILKEAENWIESEMARITTLEKHEHGATDS</sequence>
<keyword evidence="2 5" id="KW-0012">Acyltransferase</keyword>
<dbReference type="AlphaFoldDB" id="A0A3B0YTF0"/>